<dbReference type="Pfam" id="PF03466">
    <property type="entry name" value="LysR_substrate"/>
    <property type="match status" value="1"/>
</dbReference>
<evidence type="ECO:0000256" key="3">
    <source>
        <dbReference type="ARBA" id="ARBA00023125"/>
    </source>
</evidence>
<keyword evidence="6" id="KW-0614">Plasmid</keyword>
<evidence type="ECO:0000256" key="1">
    <source>
        <dbReference type="ARBA" id="ARBA00009437"/>
    </source>
</evidence>
<comment type="similarity">
    <text evidence="1">Belongs to the LysR transcriptional regulatory family.</text>
</comment>
<dbReference type="Pfam" id="PF00126">
    <property type="entry name" value="HTH_1"/>
    <property type="match status" value="1"/>
</dbReference>
<dbReference type="Gene3D" id="1.10.10.10">
    <property type="entry name" value="Winged helix-like DNA-binding domain superfamily/Winged helix DNA-binding domain"/>
    <property type="match status" value="1"/>
</dbReference>
<dbReference type="InterPro" id="IPR000847">
    <property type="entry name" value="LysR_HTH_N"/>
</dbReference>
<keyword evidence="3" id="KW-0238">DNA-binding</keyword>
<dbReference type="RefSeq" id="WP_055828830.1">
    <property type="nucleotide sequence ID" value="NZ_JAJTZO010000022.1"/>
</dbReference>
<gene>
    <name evidence="6" type="primary">cysL</name>
    <name evidence="6" type="ORF">CFBP498_48980</name>
</gene>
<dbReference type="EMBL" id="LR828258">
    <property type="protein sequence ID" value="CAD0363576.1"/>
    <property type="molecule type" value="Genomic_DNA"/>
</dbReference>
<dbReference type="Gene3D" id="3.40.190.10">
    <property type="entry name" value="Periplasmic binding protein-like II"/>
    <property type="match status" value="2"/>
</dbReference>
<evidence type="ECO:0000256" key="4">
    <source>
        <dbReference type="ARBA" id="ARBA00023163"/>
    </source>
</evidence>
<proteinExistence type="inferred from homology"/>
<dbReference type="PROSITE" id="PS50931">
    <property type="entry name" value="HTH_LYSR"/>
    <property type="match status" value="1"/>
</dbReference>
<dbReference type="SUPFAM" id="SSF53850">
    <property type="entry name" value="Periplasmic binding protein-like II"/>
    <property type="match status" value="1"/>
</dbReference>
<dbReference type="CDD" id="cd08420">
    <property type="entry name" value="PBP2_CysL_like"/>
    <property type="match status" value="1"/>
</dbReference>
<dbReference type="SUPFAM" id="SSF46785">
    <property type="entry name" value="Winged helix' DNA-binding domain"/>
    <property type="match status" value="1"/>
</dbReference>
<name>A0A6V7FIG6_9XANT</name>
<evidence type="ECO:0000313" key="7">
    <source>
        <dbReference type="Proteomes" id="UP000515406"/>
    </source>
</evidence>
<dbReference type="GO" id="GO:0003700">
    <property type="term" value="F:DNA-binding transcription factor activity"/>
    <property type="evidence" value="ECO:0007669"/>
    <property type="project" value="InterPro"/>
</dbReference>
<evidence type="ECO:0000259" key="5">
    <source>
        <dbReference type="PROSITE" id="PS50931"/>
    </source>
</evidence>
<dbReference type="GO" id="GO:0000976">
    <property type="term" value="F:transcription cis-regulatory region binding"/>
    <property type="evidence" value="ECO:0007669"/>
    <property type="project" value="TreeGrafter"/>
</dbReference>
<keyword evidence="7" id="KW-1185">Reference proteome</keyword>
<geneLocation type="plasmid" evidence="6 7">
    <name>CFBP498_p224</name>
</geneLocation>
<dbReference type="PANTHER" id="PTHR30126">
    <property type="entry name" value="HTH-TYPE TRANSCRIPTIONAL REGULATOR"/>
    <property type="match status" value="1"/>
</dbReference>
<accession>A0A6V7FIG6</accession>
<feature type="domain" description="HTH lysR-type" evidence="5">
    <location>
        <begin position="3"/>
        <end position="60"/>
    </location>
</feature>
<dbReference type="InterPro" id="IPR036390">
    <property type="entry name" value="WH_DNA-bd_sf"/>
</dbReference>
<dbReference type="NCBIfam" id="NF008095">
    <property type="entry name" value="PRK10837.1"/>
    <property type="match status" value="1"/>
</dbReference>
<dbReference type="PANTHER" id="PTHR30126:SF94">
    <property type="entry name" value="LYSR FAMILY TRANSCRIPTIONAL REGULATOR"/>
    <property type="match status" value="1"/>
</dbReference>
<dbReference type="InterPro" id="IPR005119">
    <property type="entry name" value="LysR_subst-bd"/>
</dbReference>
<dbReference type="InterPro" id="IPR036388">
    <property type="entry name" value="WH-like_DNA-bd_sf"/>
</dbReference>
<dbReference type="AlphaFoldDB" id="A0A6V7FIG6"/>
<keyword evidence="2" id="KW-0805">Transcription regulation</keyword>
<organism evidence="6 7">
    <name type="scientific">Xanthomonas hortorum pv. vitians</name>
    <dbReference type="NCBI Taxonomy" id="83224"/>
    <lineage>
        <taxon>Bacteria</taxon>
        <taxon>Pseudomonadati</taxon>
        <taxon>Pseudomonadota</taxon>
        <taxon>Gammaproteobacteria</taxon>
        <taxon>Lysobacterales</taxon>
        <taxon>Lysobacteraceae</taxon>
        <taxon>Xanthomonas</taxon>
    </lineage>
</organism>
<keyword evidence="4" id="KW-0804">Transcription</keyword>
<reference evidence="6 7" key="1">
    <citation type="submission" date="2020-07" db="EMBL/GenBank/DDBJ databases">
        <authorList>
            <person name="Pothier F. J."/>
        </authorList>
    </citation>
    <scope>NUCLEOTIDE SEQUENCE [LARGE SCALE GENOMIC DNA]</scope>
    <source>
        <strain evidence="6 7">CFBP 498</strain>
        <plasmid evidence="6 7">CFBP498_p224</plasmid>
    </source>
</reference>
<evidence type="ECO:0000256" key="2">
    <source>
        <dbReference type="ARBA" id="ARBA00023015"/>
    </source>
</evidence>
<protein>
    <submittedName>
        <fullName evidence="6">HTH-type transcriptional regulator CysL</fullName>
    </submittedName>
</protein>
<dbReference type="EMBL" id="LR828258">
    <property type="protein sequence ID" value="CAD0363573.1"/>
    <property type="molecule type" value="Genomic_DNA"/>
</dbReference>
<sequence>MKVSLRQLQIFCAVAEHGSTTGGGAAVALSQSATSAALNELESVLETRLFDRVGKRLLLNAEGERLLPQARQLLDGARQIETSYRPGASDRPVRLRIGCSTTIGNYVLPRLLADLRKSSPHIHVDADVANNAAIARKVADFQLDMGLLEGPSHLPELHAEPWLTDELLIVVGGQHPLAKASKVTKADLRRADWLLREQGSGTREEVEALLLRHLSDLANTQQIGSSEAIKNTLVQGIGVSCLSRWVVSDLLSSGRLVALERVLPPLARQFYLVKHRDKFISQGLAGAWEQCLEMGRDPKKKIPKK</sequence>
<dbReference type="Proteomes" id="UP000515406">
    <property type="component" value="Plasmid CFBP498_p224"/>
</dbReference>
<evidence type="ECO:0000313" key="6">
    <source>
        <dbReference type="EMBL" id="CAD0363576.1"/>
    </source>
</evidence>